<proteinExistence type="predicted"/>
<dbReference type="SUPFAM" id="SSF56281">
    <property type="entry name" value="Metallo-hydrolase/oxidoreductase"/>
    <property type="match status" value="1"/>
</dbReference>
<name>A0ABR0E5T0_ZASCE</name>
<sequence>MSPTLRASVYVSAPAPFLGPDGKPLGQWSAISSALIYSEHEAVLVDTAITEAQNVALADWIEQTVPTKRLAYIYITHGHADHWLGIGYLKKRFPGVKAVATKGTIDHMREQIQPELWNSTYGVRFPGQIDTNFVLAEPLPPNGEFTLEGHVLQAVEVGHSDTHDSTILWVPSIKLAVCGDVVYGDVHQQLRYAKTKAQRDEWIQAIEKVEALGPETVVPGHKKAGEVDGTWNLQASKEYIRAFEECFSKAKDATEMYELMMGSERFSTRFNPSVLKYSYLEKTTRFTSLKLEKADLALKVTTIGKLTYVAFEGRLEEVADEVDHYL</sequence>
<accession>A0ABR0E5T0</accession>
<dbReference type="PANTHER" id="PTHR42951">
    <property type="entry name" value="METALLO-BETA-LACTAMASE DOMAIN-CONTAINING"/>
    <property type="match status" value="1"/>
</dbReference>
<keyword evidence="3" id="KW-1185">Reference proteome</keyword>
<dbReference type="SMART" id="SM00849">
    <property type="entry name" value="Lactamase_B"/>
    <property type="match status" value="1"/>
</dbReference>
<dbReference type="Pfam" id="PF00753">
    <property type="entry name" value="Lactamase_B"/>
    <property type="match status" value="1"/>
</dbReference>
<dbReference type="CDD" id="cd07739">
    <property type="entry name" value="metallo-hydrolase-like_MBL-fold"/>
    <property type="match status" value="1"/>
</dbReference>
<dbReference type="EMBL" id="JAXOVC010000010">
    <property type="protein sequence ID" value="KAK4496789.1"/>
    <property type="molecule type" value="Genomic_DNA"/>
</dbReference>
<dbReference type="Gene3D" id="3.60.15.10">
    <property type="entry name" value="Ribonuclease Z/Hydroxyacylglutathione hydrolase-like"/>
    <property type="match status" value="1"/>
</dbReference>
<dbReference type="InterPro" id="IPR050855">
    <property type="entry name" value="NDM-1-like"/>
</dbReference>
<protein>
    <recommendedName>
        <fullName evidence="1">Metallo-beta-lactamase domain-containing protein</fullName>
    </recommendedName>
</protein>
<feature type="domain" description="Metallo-beta-lactamase" evidence="1">
    <location>
        <begin position="30"/>
        <end position="221"/>
    </location>
</feature>
<dbReference type="PANTHER" id="PTHR42951:SF14">
    <property type="entry name" value="METALLO-BETA-LACTAMASE SUPERFAMILY PROTEIN"/>
    <property type="match status" value="1"/>
</dbReference>
<evidence type="ECO:0000259" key="1">
    <source>
        <dbReference type="SMART" id="SM00849"/>
    </source>
</evidence>
<dbReference type="Proteomes" id="UP001305779">
    <property type="component" value="Unassembled WGS sequence"/>
</dbReference>
<comment type="caution">
    <text evidence="2">The sequence shown here is derived from an EMBL/GenBank/DDBJ whole genome shotgun (WGS) entry which is preliminary data.</text>
</comment>
<evidence type="ECO:0000313" key="3">
    <source>
        <dbReference type="Proteomes" id="UP001305779"/>
    </source>
</evidence>
<gene>
    <name evidence="2" type="ORF">PRZ48_012772</name>
</gene>
<dbReference type="InterPro" id="IPR001279">
    <property type="entry name" value="Metallo-B-lactamas"/>
</dbReference>
<reference evidence="2 3" key="1">
    <citation type="journal article" date="2023" name="G3 (Bethesda)">
        <title>A chromosome-level genome assembly of Zasmidium syzygii isolated from banana leaves.</title>
        <authorList>
            <person name="van Westerhoven A.C."/>
            <person name="Mehrabi R."/>
            <person name="Talebi R."/>
            <person name="Steentjes M.B.F."/>
            <person name="Corcolon B."/>
            <person name="Chong P.A."/>
            <person name="Kema G.H.J."/>
            <person name="Seidl M.F."/>
        </authorList>
    </citation>
    <scope>NUCLEOTIDE SEQUENCE [LARGE SCALE GENOMIC DNA]</scope>
    <source>
        <strain evidence="2 3">P124</strain>
    </source>
</reference>
<evidence type="ECO:0000313" key="2">
    <source>
        <dbReference type="EMBL" id="KAK4496789.1"/>
    </source>
</evidence>
<organism evidence="2 3">
    <name type="scientific">Zasmidium cellare</name>
    <name type="common">Wine cellar mold</name>
    <name type="synonym">Racodium cellare</name>
    <dbReference type="NCBI Taxonomy" id="395010"/>
    <lineage>
        <taxon>Eukaryota</taxon>
        <taxon>Fungi</taxon>
        <taxon>Dikarya</taxon>
        <taxon>Ascomycota</taxon>
        <taxon>Pezizomycotina</taxon>
        <taxon>Dothideomycetes</taxon>
        <taxon>Dothideomycetidae</taxon>
        <taxon>Mycosphaerellales</taxon>
        <taxon>Mycosphaerellaceae</taxon>
        <taxon>Zasmidium</taxon>
    </lineage>
</organism>
<dbReference type="InterPro" id="IPR036866">
    <property type="entry name" value="RibonucZ/Hydroxyglut_hydro"/>
</dbReference>